<feature type="signal peptide" evidence="5">
    <location>
        <begin position="1"/>
        <end position="21"/>
    </location>
</feature>
<dbReference type="RefSeq" id="WP_233050913.1">
    <property type="nucleotide sequence ID" value="NZ_JAIMJA010000001.1"/>
</dbReference>
<keyword evidence="3 5" id="KW-0732">Signal</keyword>
<dbReference type="Proteomes" id="UP001201273">
    <property type="component" value="Unassembled WGS sequence"/>
</dbReference>
<dbReference type="PANTHER" id="PTHR34501:SF2">
    <property type="entry name" value="OUTER MEMBRANE PORIN F-RELATED"/>
    <property type="match status" value="1"/>
</dbReference>
<accession>A0ABS8W2Y5</accession>
<name>A0ABS8W2Y5_9GAMM</name>
<dbReference type="InterPro" id="IPR001897">
    <property type="entry name" value="Porin_gammaproteobac"/>
</dbReference>
<evidence type="ECO:0000256" key="4">
    <source>
        <dbReference type="ARBA" id="ARBA00023136"/>
    </source>
</evidence>
<dbReference type="EMBL" id="JAIMJA010000001">
    <property type="protein sequence ID" value="MCE2593294.1"/>
    <property type="molecule type" value="Genomic_DNA"/>
</dbReference>
<comment type="subcellular location">
    <subcellularLocation>
        <location evidence="1">Cell outer membrane</location>
        <topology evidence="1">Multi-pass membrane protein</topology>
    </subcellularLocation>
</comment>
<feature type="chain" id="PRO_5046623451" evidence="5">
    <location>
        <begin position="22"/>
        <end position="330"/>
    </location>
</feature>
<evidence type="ECO:0000256" key="2">
    <source>
        <dbReference type="ARBA" id="ARBA00007539"/>
    </source>
</evidence>
<dbReference type="Pfam" id="PF00267">
    <property type="entry name" value="Porin_1"/>
    <property type="match status" value="1"/>
</dbReference>
<dbReference type="InterPro" id="IPR001702">
    <property type="entry name" value="Porin_Gram-ve"/>
</dbReference>
<dbReference type="InterPro" id="IPR023614">
    <property type="entry name" value="Porin_dom_sf"/>
</dbReference>
<dbReference type="SUPFAM" id="SSF56935">
    <property type="entry name" value="Porins"/>
    <property type="match status" value="1"/>
</dbReference>
<dbReference type="InterPro" id="IPR033900">
    <property type="entry name" value="Gram_neg_porin_domain"/>
</dbReference>
<proteinExistence type="inferred from homology"/>
<evidence type="ECO:0000256" key="3">
    <source>
        <dbReference type="ARBA" id="ARBA00022729"/>
    </source>
</evidence>
<protein>
    <submittedName>
        <fullName evidence="6">Porin</fullName>
    </submittedName>
</protein>
<dbReference type="PRINTS" id="PR00183">
    <property type="entry name" value="ECOLIPORIN"/>
</dbReference>
<keyword evidence="4" id="KW-0472">Membrane</keyword>
<evidence type="ECO:0000313" key="7">
    <source>
        <dbReference type="Proteomes" id="UP001201273"/>
    </source>
</evidence>
<dbReference type="PANTHER" id="PTHR34501">
    <property type="entry name" value="PROTEIN YDDL-RELATED"/>
    <property type="match status" value="1"/>
</dbReference>
<dbReference type="Gene3D" id="2.40.160.10">
    <property type="entry name" value="Porin"/>
    <property type="match status" value="1"/>
</dbReference>
<evidence type="ECO:0000313" key="6">
    <source>
        <dbReference type="EMBL" id="MCE2593294.1"/>
    </source>
</evidence>
<dbReference type="CDD" id="cd00342">
    <property type="entry name" value="gram_neg_porins"/>
    <property type="match status" value="1"/>
</dbReference>
<sequence>MKKTLLTSAILAAFASGSVSAAEVYKDETHSVDVYGKIQGMYYDSKDKGEEGDQSYFRLGVKAKSSVSESVYAFGRYEVEYAANTNDDLDVRLGYAGLGNKQYGALSYGRQYGAYTLVADFTDVLYEFGGDASGTGTDAFGTGKADSLLKYAVEFNGATFEANYQLDNNYEADKSKVGETATSYGLAATYGFDFGVNVGAAYNSGERLTPNAGDAEMTALAINYDANGVYAALLYSFGENWGKKATSINNTDFTAFEAALGYDFGNGFGVLAGYNKQEAEVGNVTTDTVDYYTFGAQYKYNKQFAVLAEYKSDQIKGNEDILALAAVYKF</sequence>
<comment type="caution">
    <text evidence="6">The sequence shown here is derived from an EMBL/GenBank/DDBJ whole genome shotgun (WGS) entry which is preliminary data.</text>
</comment>
<gene>
    <name evidence="6" type="ORF">K6Y31_00465</name>
</gene>
<evidence type="ECO:0000256" key="1">
    <source>
        <dbReference type="ARBA" id="ARBA00004571"/>
    </source>
</evidence>
<evidence type="ECO:0000256" key="5">
    <source>
        <dbReference type="SAM" id="SignalP"/>
    </source>
</evidence>
<organism evidence="6 7">
    <name type="scientific">Motilimonas cestriensis</name>
    <dbReference type="NCBI Taxonomy" id="2742685"/>
    <lineage>
        <taxon>Bacteria</taxon>
        <taxon>Pseudomonadati</taxon>
        <taxon>Pseudomonadota</taxon>
        <taxon>Gammaproteobacteria</taxon>
        <taxon>Alteromonadales</taxon>
        <taxon>Alteromonadales genera incertae sedis</taxon>
        <taxon>Motilimonas</taxon>
    </lineage>
</organism>
<comment type="similarity">
    <text evidence="2">Belongs to the Gram-negative porin family.</text>
</comment>
<reference evidence="6 7" key="1">
    <citation type="journal article" date="2022" name="Environ. Microbiol. Rep.">
        <title>Eco-phylogenetic analyses reveal divergent evolution of vitamin B12 metabolism in the marine bacterial family 'Psychromonadaceae'.</title>
        <authorList>
            <person name="Jin X."/>
            <person name="Yang Y."/>
            <person name="Cao H."/>
            <person name="Gao B."/>
            <person name="Zhao Z."/>
        </authorList>
    </citation>
    <scope>NUCLEOTIDE SEQUENCE [LARGE SCALE GENOMIC DNA]</scope>
    <source>
        <strain evidence="6 7">MKS20</strain>
    </source>
</reference>
<keyword evidence="7" id="KW-1185">Reference proteome</keyword>
<dbReference type="InterPro" id="IPR050298">
    <property type="entry name" value="Gram-neg_bact_OMP"/>
</dbReference>